<proteinExistence type="predicted"/>
<keyword evidence="4" id="KW-1185">Reference proteome</keyword>
<reference evidence="5" key="1">
    <citation type="submission" date="2016-11" db="UniProtKB">
        <authorList>
            <consortium name="WormBaseParasite"/>
        </authorList>
    </citation>
    <scope>IDENTIFICATION</scope>
</reference>
<evidence type="ECO:0000259" key="3">
    <source>
        <dbReference type="Pfam" id="PF12031"/>
    </source>
</evidence>
<dbReference type="GO" id="GO:0005654">
    <property type="term" value="C:nucleoplasm"/>
    <property type="evidence" value="ECO:0007669"/>
    <property type="project" value="TreeGrafter"/>
</dbReference>
<dbReference type="GO" id="GO:0006338">
    <property type="term" value="P:chromatin remodeling"/>
    <property type="evidence" value="ECO:0007669"/>
    <property type="project" value="InterPro"/>
</dbReference>
<dbReference type="GO" id="GO:0016514">
    <property type="term" value="C:SWI/SNF complex"/>
    <property type="evidence" value="ECO:0007669"/>
    <property type="project" value="InterPro"/>
</dbReference>
<dbReference type="GO" id="GO:0006357">
    <property type="term" value="P:regulation of transcription by RNA polymerase II"/>
    <property type="evidence" value="ECO:0007669"/>
    <property type="project" value="TreeGrafter"/>
</dbReference>
<dbReference type="WBParaSite" id="Hba_09783">
    <property type="protein sequence ID" value="Hba_09783"/>
    <property type="gene ID" value="Hba_09783"/>
</dbReference>
<dbReference type="InterPro" id="IPR033388">
    <property type="entry name" value="BAF250_C"/>
</dbReference>
<accession>A0A1I7WX75</accession>
<keyword evidence="2" id="KW-0539">Nucleus</keyword>
<dbReference type="GO" id="GO:0045893">
    <property type="term" value="P:positive regulation of DNA-templated transcription"/>
    <property type="evidence" value="ECO:0007669"/>
    <property type="project" value="TreeGrafter"/>
</dbReference>
<evidence type="ECO:0000256" key="1">
    <source>
        <dbReference type="ARBA" id="ARBA00004123"/>
    </source>
</evidence>
<name>A0A1I7WX75_HETBA</name>
<dbReference type="PANTHER" id="PTHR12656:SF5">
    <property type="entry name" value="TRITHORAX GROUP PROTEIN OSA"/>
    <property type="match status" value="1"/>
</dbReference>
<sequence>MMEQGPSNIFDGEWTNWIFSMFRNDYLTLYMMAFCTGVHLRYRKPLILYHLQPFPQGTLKKIYLKNILFRDICICINSREFAIVILNALCNASEAVCYVAANQSPTIPHLVAFIETSDQSMHQVWNLAYVLVIQHVLFVYLIKNTIPLHQILVSSIIYIYNHICFKVFKNTEGQRFEVCIGSNTQIKMESWNSNKSNSQLLRKSETEFLFKNILLKVMQTHGMPALRDNPEMMGTSVGMLRRAAAMLRLLVKVPSAHRVYAKHQQRLLQFTMSQLVRILIYI</sequence>
<organism evidence="4 5">
    <name type="scientific">Heterorhabditis bacteriophora</name>
    <name type="common">Entomopathogenic nematode worm</name>
    <dbReference type="NCBI Taxonomy" id="37862"/>
    <lineage>
        <taxon>Eukaryota</taxon>
        <taxon>Metazoa</taxon>
        <taxon>Ecdysozoa</taxon>
        <taxon>Nematoda</taxon>
        <taxon>Chromadorea</taxon>
        <taxon>Rhabditida</taxon>
        <taxon>Rhabditina</taxon>
        <taxon>Rhabditomorpha</taxon>
        <taxon>Strongyloidea</taxon>
        <taxon>Heterorhabditidae</taxon>
        <taxon>Heterorhabditis</taxon>
    </lineage>
</organism>
<dbReference type="Proteomes" id="UP000095283">
    <property type="component" value="Unplaced"/>
</dbReference>
<evidence type="ECO:0000256" key="2">
    <source>
        <dbReference type="ARBA" id="ARBA00023242"/>
    </source>
</evidence>
<feature type="domain" description="SWI/SNF-like complex subunit BAF250 C-terminal" evidence="3">
    <location>
        <begin position="64"/>
        <end position="127"/>
    </location>
</feature>
<evidence type="ECO:0000313" key="4">
    <source>
        <dbReference type="Proteomes" id="UP000095283"/>
    </source>
</evidence>
<comment type="subcellular location">
    <subcellularLocation>
        <location evidence="1">Nucleus</location>
    </subcellularLocation>
</comment>
<evidence type="ECO:0000313" key="5">
    <source>
        <dbReference type="WBParaSite" id="Hba_09783"/>
    </source>
</evidence>
<dbReference type="PANTHER" id="PTHR12656">
    <property type="entry name" value="BRG-1 ASSOCIATED FACTOR 250 BAF250"/>
    <property type="match status" value="1"/>
</dbReference>
<dbReference type="InterPro" id="IPR021906">
    <property type="entry name" value="BAF250/Osa"/>
</dbReference>
<protein>
    <submittedName>
        <fullName evidence="5">BAF250_C domain-containing protein</fullName>
    </submittedName>
</protein>
<dbReference type="GO" id="GO:0035060">
    <property type="term" value="C:brahma complex"/>
    <property type="evidence" value="ECO:0007669"/>
    <property type="project" value="InterPro"/>
</dbReference>
<dbReference type="GO" id="GO:0071565">
    <property type="term" value="C:nBAF complex"/>
    <property type="evidence" value="ECO:0007669"/>
    <property type="project" value="TreeGrafter"/>
</dbReference>
<dbReference type="Pfam" id="PF12031">
    <property type="entry name" value="BAF250_C"/>
    <property type="match status" value="1"/>
</dbReference>
<dbReference type="AlphaFoldDB" id="A0A1I7WX75"/>
<dbReference type="GO" id="GO:0031491">
    <property type="term" value="F:nucleosome binding"/>
    <property type="evidence" value="ECO:0007669"/>
    <property type="project" value="TreeGrafter"/>
</dbReference>